<reference evidence="2 3" key="1">
    <citation type="journal article" date="2015" name="BMC Genomics">
        <title>Genome mining reveals unlocked bioactive potential of marine Gram-negative bacteria.</title>
        <authorList>
            <person name="Machado H."/>
            <person name="Sonnenschein E.C."/>
            <person name="Melchiorsen J."/>
            <person name="Gram L."/>
        </authorList>
    </citation>
    <scope>NUCLEOTIDE SEQUENCE [LARGE SCALE GENOMIC DNA]</scope>
    <source>
        <strain evidence="2 3">S4054</strain>
    </source>
</reference>
<evidence type="ECO:0000256" key="1">
    <source>
        <dbReference type="SAM" id="Phobius"/>
    </source>
</evidence>
<evidence type="ECO:0000313" key="2">
    <source>
        <dbReference type="EMBL" id="KKE84961.1"/>
    </source>
</evidence>
<dbReference type="RefSeq" id="WP_052960868.1">
    <property type="nucleotide sequence ID" value="NZ_AUXW01000083.1"/>
</dbReference>
<feature type="transmembrane region" description="Helical" evidence="1">
    <location>
        <begin position="151"/>
        <end position="171"/>
    </location>
</feature>
<keyword evidence="1" id="KW-1133">Transmembrane helix</keyword>
<comment type="caution">
    <text evidence="2">The sequence shown here is derived from an EMBL/GenBank/DDBJ whole genome shotgun (WGS) entry which is preliminary data.</text>
</comment>
<accession>A0A0F6AGN6</accession>
<name>A0A0F6AGN6_9GAMM</name>
<keyword evidence="1" id="KW-0472">Membrane</keyword>
<sequence>MKTEPKNEKSTEKSILDLREQYQKRKAEATGDRKKRYDEIERRSANNTKYFKQGIYYKELSKQHLHHQTYEERLAKAAELNGCDFKKSNLKSEAFVSREHIGSDHFIGLCDGQVAAIRRAPGIWFLCIFLNVILFAVGFCGLLIGLFSGPLWLIAFSPLMIASPWGLYKFWERFDWLDKLEFNRHTGLVRTSHTLLRRPFYIPIEDIELCQGPVVKNARGGGEMPTGSLVFTQYPSKFWWRPSIVLLGGMEKQQWTALNKFMDISQPIHMNVQRSIEEHFQKDKNAMGT</sequence>
<proteinExistence type="predicted"/>
<gene>
    <name evidence="2" type="ORF">N479_26300</name>
</gene>
<dbReference type="EMBL" id="AUXW01000083">
    <property type="protein sequence ID" value="KKE84961.1"/>
    <property type="molecule type" value="Genomic_DNA"/>
</dbReference>
<dbReference type="Proteomes" id="UP000033434">
    <property type="component" value="Unassembled WGS sequence"/>
</dbReference>
<protein>
    <submittedName>
        <fullName evidence="2">Uncharacterized protein</fullName>
    </submittedName>
</protein>
<evidence type="ECO:0000313" key="3">
    <source>
        <dbReference type="Proteomes" id="UP000033434"/>
    </source>
</evidence>
<feature type="transmembrane region" description="Helical" evidence="1">
    <location>
        <begin position="123"/>
        <end position="145"/>
    </location>
</feature>
<dbReference type="AlphaFoldDB" id="A0A0F6AGN6"/>
<organism evidence="2 3">
    <name type="scientific">Pseudoalteromonas luteoviolacea S4054</name>
    <dbReference type="NCBI Taxonomy" id="1129367"/>
    <lineage>
        <taxon>Bacteria</taxon>
        <taxon>Pseudomonadati</taxon>
        <taxon>Pseudomonadota</taxon>
        <taxon>Gammaproteobacteria</taxon>
        <taxon>Alteromonadales</taxon>
        <taxon>Pseudoalteromonadaceae</taxon>
        <taxon>Pseudoalteromonas</taxon>
    </lineage>
</organism>
<feature type="non-terminal residue" evidence="2">
    <location>
        <position position="289"/>
    </location>
</feature>
<keyword evidence="1" id="KW-0812">Transmembrane</keyword>